<dbReference type="PRINTS" id="PR01414">
    <property type="entry name" value="CCMBBIOGNSIS"/>
</dbReference>
<protein>
    <recommendedName>
        <fullName evidence="4">Heme exporter protein B</fullName>
    </recommendedName>
</protein>
<dbReference type="GO" id="GO:1903607">
    <property type="term" value="P:cytochrome c biosynthetic process"/>
    <property type="evidence" value="ECO:0007669"/>
    <property type="project" value="TreeGrafter"/>
</dbReference>
<dbReference type="PANTHER" id="PTHR30070">
    <property type="entry name" value="HEME EXPORTER PROTEIN B"/>
    <property type="match status" value="1"/>
</dbReference>
<evidence type="ECO:0000256" key="12">
    <source>
        <dbReference type="SAM" id="Phobius"/>
    </source>
</evidence>
<keyword evidence="7" id="KW-0997">Cell inner membrane</keyword>
<keyword evidence="8 12" id="KW-0812">Transmembrane</keyword>
<keyword evidence="10 12" id="KW-1133">Transmembrane helix</keyword>
<dbReference type="EMBL" id="FP565575">
    <property type="protein sequence ID" value="CBE68651.1"/>
    <property type="molecule type" value="Genomic_DNA"/>
</dbReference>
<dbReference type="HOGENOM" id="CLU_079069_0_0_0"/>
<dbReference type="InterPro" id="IPR003544">
    <property type="entry name" value="Cyt_c_biogenesis_CcmB"/>
</dbReference>
<gene>
    <name evidence="13" type="ORF">DAMO_1591</name>
</gene>
<keyword evidence="9" id="KW-0201">Cytochrome c-type biogenesis</keyword>
<keyword evidence="6" id="KW-1003">Cell membrane</keyword>
<dbReference type="AlphaFoldDB" id="D5MFX0"/>
<evidence type="ECO:0000313" key="14">
    <source>
        <dbReference type="Proteomes" id="UP000006898"/>
    </source>
</evidence>
<evidence type="ECO:0000256" key="2">
    <source>
        <dbReference type="ARBA" id="ARBA00004429"/>
    </source>
</evidence>
<comment type="function">
    <text evidence="1">Required for the export of heme to the periplasm for the biogenesis of c-type cytochromes.</text>
</comment>
<dbReference type="GO" id="GO:0015232">
    <property type="term" value="F:heme transmembrane transporter activity"/>
    <property type="evidence" value="ECO:0007669"/>
    <property type="project" value="InterPro"/>
</dbReference>
<evidence type="ECO:0000256" key="7">
    <source>
        <dbReference type="ARBA" id="ARBA00022519"/>
    </source>
</evidence>
<proteinExistence type="inferred from homology"/>
<evidence type="ECO:0000256" key="1">
    <source>
        <dbReference type="ARBA" id="ARBA00002442"/>
    </source>
</evidence>
<evidence type="ECO:0000256" key="10">
    <source>
        <dbReference type="ARBA" id="ARBA00022989"/>
    </source>
</evidence>
<feature type="transmembrane region" description="Helical" evidence="12">
    <location>
        <begin position="168"/>
        <end position="186"/>
    </location>
</feature>
<feature type="transmembrane region" description="Helical" evidence="12">
    <location>
        <begin position="99"/>
        <end position="126"/>
    </location>
</feature>
<name>D5MFX0_METO1</name>
<evidence type="ECO:0000256" key="8">
    <source>
        <dbReference type="ARBA" id="ARBA00022692"/>
    </source>
</evidence>
<reference evidence="13 14" key="1">
    <citation type="journal article" date="2010" name="Nature">
        <title>Nitrite-driven anaerobic methane oxidation by oxygenic bacteria.</title>
        <authorList>
            <person name="Ettwig K.F."/>
            <person name="Butler M.K."/>
            <person name="Le Paslier D."/>
            <person name="Pelletier E."/>
            <person name="Mangenot S."/>
            <person name="Kuypers M.M.M."/>
            <person name="Schreiber F."/>
            <person name="Dutilh B.E."/>
            <person name="Zedelius J."/>
            <person name="de Beer D."/>
            <person name="Gloerich J."/>
            <person name="Wessels H.J.C.T."/>
            <person name="van Allen T."/>
            <person name="Luesken F."/>
            <person name="Wu M."/>
            <person name="van de Pas-Schoonen K.T."/>
            <person name="Op den Camp H.J.M."/>
            <person name="Janssen-Megens E.M."/>
            <person name="Francoijs K-J."/>
            <person name="Stunnenberg H."/>
            <person name="Weissenbach J."/>
            <person name="Jetten M.S.M."/>
            <person name="Strous M."/>
        </authorList>
    </citation>
    <scope>NUCLEOTIDE SEQUENCE [LARGE SCALE GENOMIC DNA]</scope>
</reference>
<keyword evidence="11 12" id="KW-0472">Membrane</keyword>
<feature type="transmembrane region" description="Helical" evidence="12">
    <location>
        <begin position="138"/>
        <end position="156"/>
    </location>
</feature>
<evidence type="ECO:0000256" key="11">
    <source>
        <dbReference type="ARBA" id="ARBA00023136"/>
    </source>
</evidence>
<dbReference type="Pfam" id="PF03379">
    <property type="entry name" value="CcmB"/>
    <property type="match status" value="1"/>
</dbReference>
<dbReference type="PIRSF" id="PIRSF002764">
    <property type="entry name" value="CcmB"/>
    <property type="match status" value="1"/>
</dbReference>
<dbReference type="InterPro" id="IPR026031">
    <property type="entry name" value="Cyt_c_CcmB_bac"/>
</dbReference>
<comment type="similarity">
    <text evidence="3">Belongs to the CcmB/CycW/HelB family.</text>
</comment>
<keyword evidence="5" id="KW-0813">Transport</keyword>
<accession>D5MFX0</accession>
<feature type="transmembrane region" description="Helical" evidence="12">
    <location>
        <begin position="29"/>
        <end position="48"/>
    </location>
</feature>
<evidence type="ECO:0000256" key="3">
    <source>
        <dbReference type="ARBA" id="ARBA00010544"/>
    </source>
</evidence>
<organism evidence="13 14">
    <name type="scientific">Methylomirabilis oxygeniifera</name>
    <dbReference type="NCBI Taxonomy" id="671143"/>
    <lineage>
        <taxon>Bacteria</taxon>
        <taxon>Candidatus Methylomirabilota</taxon>
        <taxon>Candidatus Methylomirabilia</taxon>
        <taxon>Candidatus Methylomirabilales</taxon>
        <taxon>Candidatus Methylomirabilaceae</taxon>
        <taxon>Candidatus Methylomirabilis</taxon>
    </lineage>
</organism>
<feature type="transmembrane region" description="Helical" evidence="12">
    <location>
        <begin position="207"/>
        <end position="227"/>
    </location>
</feature>
<dbReference type="eggNOG" id="COG2386">
    <property type="taxonomic scope" value="Bacteria"/>
</dbReference>
<feature type="transmembrane region" description="Helical" evidence="12">
    <location>
        <begin position="60"/>
        <end position="79"/>
    </location>
</feature>
<dbReference type="GO" id="GO:0005886">
    <property type="term" value="C:plasma membrane"/>
    <property type="evidence" value="ECO:0007669"/>
    <property type="project" value="UniProtKB-SubCell"/>
</dbReference>
<evidence type="ECO:0000256" key="6">
    <source>
        <dbReference type="ARBA" id="ARBA00022475"/>
    </source>
</evidence>
<dbReference type="Proteomes" id="UP000006898">
    <property type="component" value="Chromosome"/>
</dbReference>
<evidence type="ECO:0000313" key="13">
    <source>
        <dbReference type="EMBL" id="CBE68651.1"/>
    </source>
</evidence>
<sequence>MGGRMTFARRVLAIAWKDLVAEWRDRESLTAMCFFAFLVLFLFNFALGGDQTLIRGAASGLLWLAFAFTSVLGLARSVQGELANDCLDGLLLYPAEREAIFLGKLCGSFSIILLVELISFPIFAVLYNMDIWSQLPKLLLITIPATLGFATAGTLLSTMTVGLRAREAMLPFLLFPMTIPLILAAVKGTEVVLRREAFELAMPWLKLMAAFDLLFLVGSLLTFELLVEE</sequence>
<evidence type="ECO:0000256" key="5">
    <source>
        <dbReference type="ARBA" id="ARBA00022448"/>
    </source>
</evidence>
<dbReference type="KEGG" id="mox:DAMO_1591"/>
<dbReference type="PANTHER" id="PTHR30070:SF1">
    <property type="entry name" value="CYTOCHROME C BIOGENESIS B-RELATED"/>
    <property type="match status" value="1"/>
</dbReference>
<comment type="subcellular location">
    <subcellularLocation>
        <location evidence="2">Cell inner membrane</location>
        <topology evidence="2">Multi-pass membrane protein</topology>
    </subcellularLocation>
</comment>
<evidence type="ECO:0000256" key="4">
    <source>
        <dbReference type="ARBA" id="ARBA00016452"/>
    </source>
</evidence>
<dbReference type="GO" id="GO:0017004">
    <property type="term" value="P:cytochrome complex assembly"/>
    <property type="evidence" value="ECO:0007669"/>
    <property type="project" value="UniProtKB-KW"/>
</dbReference>
<evidence type="ECO:0000256" key="9">
    <source>
        <dbReference type="ARBA" id="ARBA00022748"/>
    </source>
</evidence>
<dbReference type="STRING" id="671143.DAMO_1591"/>